<proteinExistence type="predicted"/>
<dbReference type="Proteomes" id="UP001576784">
    <property type="component" value="Unassembled WGS sequence"/>
</dbReference>
<dbReference type="SUPFAM" id="SSF160980">
    <property type="entry name" value="SSO1389-like"/>
    <property type="match status" value="1"/>
</dbReference>
<evidence type="ECO:0000313" key="1">
    <source>
        <dbReference type="EMBL" id="MFB2898377.1"/>
    </source>
</evidence>
<keyword evidence="2" id="KW-1185">Reference proteome</keyword>
<dbReference type="InterPro" id="IPR013383">
    <property type="entry name" value="CRISPR-assoc_prot_DxTHG_CS"/>
</dbReference>
<name>A0ABV4Y3W0_9CYAN</name>
<gene>
    <name evidence="1" type="primary">csx2</name>
    <name evidence="1" type="ORF">ACE1CI_36130</name>
</gene>
<reference evidence="1 2" key="1">
    <citation type="submission" date="2024-09" db="EMBL/GenBank/DDBJ databases">
        <title>Floridaenema gen nov. (Aerosakkonemataceae, Aerosakkonematales ord. nov., Cyanobacteria) from benthic tropical and subtropical fresh waters, with the description of four new species.</title>
        <authorList>
            <person name="Moretto J.A."/>
            <person name="Berthold D.E."/>
            <person name="Lefler F.W."/>
            <person name="Huang I.-S."/>
            <person name="Laughinghouse H. IV."/>
        </authorList>
    </citation>
    <scope>NUCLEOTIDE SEQUENCE [LARGE SCALE GENOMIC DNA]</scope>
    <source>
        <strain evidence="1 2">BLCC-F50</strain>
    </source>
</reference>
<dbReference type="NCBIfam" id="TIGR02221">
    <property type="entry name" value="cas_TM1812"/>
    <property type="match status" value="1"/>
</dbReference>
<sequence length="416" mass="47335">MAKILISPLGSGSLNRNNSATRKYRTATYRIEGKDYEKSFIASVLYEHLKLDGIIFIGTVKSMWEEVYETFCQEKNVNCDENYYCQLVDKIAQLDYRSPLDSLDLSLIESVLGAKSRCILINYGLDQAELWSNFDKIIQVIDSLETGDELYLDITHSFRSLSVFQFLTVTFIQELLSEKQIKIAGVFYGMLDVTAELNYTPVVDLNPLFEITAWIKGAYSLKNYGNGDLIAELLREQGETTLADRIALLSQSININYVNAIKQNSTALKTSLAKPSQSKPFNYLRGILEKFAQKFTRSTISEAEYQLELAGWYFENQRYATGYITLAEAIITYLCELEGKNPGSENDRNAMKDFLHHPDNRNRELAQLYFQVNPIRTAIAHALIDKKRAGVGNAIDNGDRYYQQAKQIFLTKTMGN</sequence>
<evidence type="ECO:0000313" key="2">
    <source>
        <dbReference type="Proteomes" id="UP001576784"/>
    </source>
</evidence>
<organism evidence="1 2">
    <name type="scientific">Floridaenema flaviceps BLCC-F50</name>
    <dbReference type="NCBI Taxonomy" id="3153642"/>
    <lineage>
        <taxon>Bacteria</taxon>
        <taxon>Bacillati</taxon>
        <taxon>Cyanobacteriota</taxon>
        <taxon>Cyanophyceae</taxon>
        <taxon>Oscillatoriophycideae</taxon>
        <taxon>Aerosakkonematales</taxon>
        <taxon>Aerosakkonemataceae</taxon>
        <taxon>Floridanema</taxon>
        <taxon>Floridanema flaviceps</taxon>
    </lineage>
</organism>
<dbReference type="NCBIfam" id="TIGR02549">
    <property type="entry name" value="CRISPR_DxTHG"/>
    <property type="match status" value="1"/>
</dbReference>
<dbReference type="InterPro" id="IPR011742">
    <property type="entry name" value="CRISPR-assoc_prot_TM1812"/>
</dbReference>
<dbReference type="EMBL" id="JBHFNR010000287">
    <property type="protein sequence ID" value="MFB2898377.1"/>
    <property type="molecule type" value="Genomic_DNA"/>
</dbReference>
<accession>A0ABV4Y3W0</accession>
<protein>
    <submittedName>
        <fullName evidence="1">TIGR02221 family CRISPR-associated protein</fullName>
    </submittedName>
</protein>
<dbReference type="RefSeq" id="WP_413267978.1">
    <property type="nucleotide sequence ID" value="NZ_JBHFNR010000287.1"/>
</dbReference>
<comment type="caution">
    <text evidence="1">The sequence shown here is derived from an EMBL/GenBank/DDBJ whole genome shotgun (WGS) entry which is preliminary data.</text>
</comment>